<gene>
    <name evidence="1" type="ORF">AVDCRST_MAG26-588</name>
</gene>
<dbReference type="EMBL" id="CADCTK010000153">
    <property type="protein sequence ID" value="CAA9222172.1"/>
    <property type="molecule type" value="Genomic_DNA"/>
</dbReference>
<dbReference type="Pfam" id="PF17342">
    <property type="entry name" value="DUF5372"/>
    <property type="match status" value="1"/>
</dbReference>
<dbReference type="AlphaFoldDB" id="A0A6J4HH99"/>
<organism evidence="1">
    <name type="scientific">uncultured Chloroflexia bacterium</name>
    <dbReference type="NCBI Taxonomy" id="1672391"/>
    <lineage>
        <taxon>Bacteria</taxon>
        <taxon>Bacillati</taxon>
        <taxon>Chloroflexota</taxon>
        <taxon>Chloroflexia</taxon>
        <taxon>environmental samples</taxon>
    </lineage>
</organism>
<evidence type="ECO:0000313" key="1">
    <source>
        <dbReference type="EMBL" id="CAA9222172.1"/>
    </source>
</evidence>
<sequence>MSIRQNWGHWRVFFFVGQDDQHVRSLPLAWTSLAPPDPFVSIAAGRAHFCFEDLLQLVQFCEARHG</sequence>
<proteinExistence type="predicted"/>
<accession>A0A6J4HH99</accession>
<reference evidence="1" key="1">
    <citation type="submission" date="2020-02" db="EMBL/GenBank/DDBJ databases">
        <authorList>
            <person name="Meier V. D."/>
        </authorList>
    </citation>
    <scope>NUCLEOTIDE SEQUENCE</scope>
    <source>
        <strain evidence="1">AVDCRST_MAG26</strain>
    </source>
</reference>
<protein>
    <submittedName>
        <fullName evidence="1">Uncharacterized protein</fullName>
    </submittedName>
</protein>
<dbReference type="InterPro" id="IPR035315">
    <property type="entry name" value="DUF5372"/>
</dbReference>
<name>A0A6J4HH99_9CHLR</name>